<dbReference type="InterPro" id="IPR022488">
    <property type="entry name" value="PPK2-related"/>
</dbReference>
<keyword evidence="2 6" id="KW-0808">Transferase</keyword>
<feature type="domain" description="Polyphosphate kinase-2-related" evidence="5">
    <location>
        <begin position="37"/>
        <end position="268"/>
    </location>
</feature>
<dbReference type="InterPro" id="IPR022300">
    <property type="entry name" value="PPK2-rel_1"/>
</dbReference>
<evidence type="ECO:0000256" key="1">
    <source>
        <dbReference type="ARBA" id="ARBA00009924"/>
    </source>
</evidence>
<dbReference type="PIRSF" id="PIRSF028756">
    <property type="entry name" value="PPK2_prd"/>
    <property type="match status" value="1"/>
</dbReference>
<feature type="coiled-coil region" evidence="4">
    <location>
        <begin position="274"/>
        <end position="301"/>
    </location>
</feature>
<dbReference type="GO" id="GO:0006797">
    <property type="term" value="P:polyphosphate metabolic process"/>
    <property type="evidence" value="ECO:0007669"/>
    <property type="project" value="InterPro"/>
</dbReference>
<dbReference type="RefSeq" id="WP_133591049.1">
    <property type="nucleotide sequence ID" value="NZ_CP037953.1"/>
</dbReference>
<evidence type="ECO:0000256" key="4">
    <source>
        <dbReference type="SAM" id="Coils"/>
    </source>
</evidence>
<sequence length="302" mass="35736">MLFKPERYLWRRQSAPDLRQCATRLPYEDKDSRDQLKREAKDLLEESQKELIESQHRLNVIDTHAVLLILQGMDAAGKDGIIKHVLSGLNPLYCQITGFRAPSSIELEYPFLSRYVAHLPQRGHIGLFNRSWYEETVTVKIFPEFLHKQRIALEAINDRFWQHRFEDINHFEQHLTRNGIAIIKCFLHVSREEQRQRLLDRVVKPEKFWKFDPFDLETRKRWDEFMQAWNETLTATDSEHAPWHVIPADDKPMARALVARLLASTIDALPLKEKSFSETQLERIKEARMILENEKDDSAEHD</sequence>
<dbReference type="GO" id="GO:0008976">
    <property type="term" value="F:polyphosphate kinase activity"/>
    <property type="evidence" value="ECO:0007669"/>
    <property type="project" value="InterPro"/>
</dbReference>
<dbReference type="InterPro" id="IPR027417">
    <property type="entry name" value="P-loop_NTPase"/>
</dbReference>
<dbReference type="EMBL" id="SNYM01000010">
    <property type="protein sequence ID" value="TDQ47440.1"/>
    <property type="molecule type" value="Genomic_DNA"/>
</dbReference>
<evidence type="ECO:0000313" key="6">
    <source>
        <dbReference type="EMBL" id="TDQ47440.1"/>
    </source>
</evidence>
<dbReference type="InterPro" id="IPR016898">
    <property type="entry name" value="Polyphosphate_phosphotransfera"/>
</dbReference>
<dbReference type="SUPFAM" id="SSF52540">
    <property type="entry name" value="P-loop containing nucleoside triphosphate hydrolases"/>
    <property type="match status" value="1"/>
</dbReference>
<protein>
    <submittedName>
        <fullName evidence="6">Polyphosphate:AMP phosphotransferase</fullName>
    </submittedName>
</protein>
<evidence type="ECO:0000256" key="3">
    <source>
        <dbReference type="ARBA" id="ARBA00022777"/>
    </source>
</evidence>
<evidence type="ECO:0000313" key="7">
    <source>
        <dbReference type="Proteomes" id="UP000295375"/>
    </source>
</evidence>
<dbReference type="PANTHER" id="PTHR34383:SF3">
    <property type="entry name" value="POLYPHOSPHATE:AMP PHOSPHOTRANSFERASE"/>
    <property type="match status" value="1"/>
</dbReference>
<dbReference type="Proteomes" id="UP000295375">
    <property type="component" value="Unassembled WGS sequence"/>
</dbReference>
<keyword evidence="4" id="KW-0175">Coiled coil</keyword>
<dbReference type="Gene3D" id="3.40.50.300">
    <property type="entry name" value="P-loop containing nucleotide triphosphate hydrolases"/>
    <property type="match status" value="1"/>
</dbReference>
<proteinExistence type="inferred from homology"/>
<evidence type="ECO:0000256" key="2">
    <source>
        <dbReference type="ARBA" id="ARBA00022679"/>
    </source>
</evidence>
<dbReference type="AlphaFoldDB" id="A0A4R6UKC8"/>
<gene>
    <name evidence="6" type="ORF">EV696_11032</name>
</gene>
<dbReference type="OrthoDB" id="9775224at2"/>
<keyword evidence="7" id="KW-1185">Reference proteome</keyword>
<dbReference type="Pfam" id="PF03976">
    <property type="entry name" value="PPK2"/>
    <property type="match status" value="1"/>
</dbReference>
<comment type="similarity">
    <text evidence="1">Belongs to the polyphosphate kinase 2 (PPK2) family. Class I subfamily.</text>
</comment>
<name>A0A4R6UKC8_9GAMM</name>
<dbReference type="NCBIfam" id="TIGR03709">
    <property type="entry name" value="PPK2_rel_1"/>
    <property type="match status" value="1"/>
</dbReference>
<organism evidence="6 7">
    <name type="scientific">Permianibacter aggregans</name>
    <dbReference type="NCBI Taxonomy" id="1510150"/>
    <lineage>
        <taxon>Bacteria</taxon>
        <taxon>Pseudomonadati</taxon>
        <taxon>Pseudomonadota</taxon>
        <taxon>Gammaproteobacteria</taxon>
        <taxon>Pseudomonadales</taxon>
        <taxon>Pseudomonadaceae</taxon>
        <taxon>Permianibacter</taxon>
    </lineage>
</organism>
<evidence type="ECO:0000259" key="5">
    <source>
        <dbReference type="Pfam" id="PF03976"/>
    </source>
</evidence>
<keyword evidence="3" id="KW-0418">Kinase</keyword>
<reference evidence="6 7" key="1">
    <citation type="submission" date="2019-03" db="EMBL/GenBank/DDBJ databases">
        <title>Genomic Encyclopedia of Type Strains, Phase IV (KMG-IV): sequencing the most valuable type-strain genomes for metagenomic binning, comparative biology and taxonomic classification.</title>
        <authorList>
            <person name="Goeker M."/>
        </authorList>
    </citation>
    <scope>NUCLEOTIDE SEQUENCE [LARGE SCALE GENOMIC DNA]</scope>
    <source>
        <strain evidence="6 7">DSM 103792</strain>
    </source>
</reference>
<accession>A0A4R6UKC8</accession>
<dbReference type="PANTHER" id="PTHR34383">
    <property type="entry name" value="POLYPHOSPHATE:AMP PHOSPHOTRANSFERASE-RELATED"/>
    <property type="match status" value="1"/>
</dbReference>
<comment type="caution">
    <text evidence="6">The sequence shown here is derived from an EMBL/GenBank/DDBJ whole genome shotgun (WGS) entry which is preliminary data.</text>
</comment>